<evidence type="ECO:0000256" key="1">
    <source>
        <dbReference type="SAM" id="MobiDB-lite"/>
    </source>
</evidence>
<gene>
    <name evidence="2" type="ORF">RJ641_035077</name>
</gene>
<dbReference type="PANTHER" id="PTHR31197">
    <property type="entry name" value="OS01G0612600 PROTEIN"/>
    <property type="match status" value="1"/>
</dbReference>
<dbReference type="Gene3D" id="3.30.40.10">
    <property type="entry name" value="Zinc/RING finger domain, C3HC4 (zinc finger)"/>
    <property type="match status" value="1"/>
</dbReference>
<feature type="region of interest" description="Disordered" evidence="1">
    <location>
        <begin position="219"/>
        <end position="238"/>
    </location>
</feature>
<dbReference type="AlphaFoldDB" id="A0AAN8ZEL5"/>
<evidence type="ECO:0000313" key="3">
    <source>
        <dbReference type="Proteomes" id="UP001370490"/>
    </source>
</evidence>
<organism evidence="2 3">
    <name type="scientific">Dillenia turbinata</name>
    <dbReference type="NCBI Taxonomy" id="194707"/>
    <lineage>
        <taxon>Eukaryota</taxon>
        <taxon>Viridiplantae</taxon>
        <taxon>Streptophyta</taxon>
        <taxon>Embryophyta</taxon>
        <taxon>Tracheophyta</taxon>
        <taxon>Spermatophyta</taxon>
        <taxon>Magnoliopsida</taxon>
        <taxon>eudicotyledons</taxon>
        <taxon>Gunneridae</taxon>
        <taxon>Pentapetalae</taxon>
        <taxon>Dilleniales</taxon>
        <taxon>Dilleniaceae</taxon>
        <taxon>Dillenia</taxon>
    </lineage>
</organism>
<proteinExistence type="predicted"/>
<comment type="caution">
    <text evidence="2">The sequence shown here is derived from an EMBL/GenBank/DDBJ whole genome shotgun (WGS) entry which is preliminary data.</text>
</comment>
<evidence type="ECO:0000313" key="2">
    <source>
        <dbReference type="EMBL" id="KAK6934922.1"/>
    </source>
</evidence>
<dbReference type="Pfam" id="PF07800">
    <property type="entry name" value="DUF1644"/>
    <property type="match status" value="1"/>
</dbReference>
<reference evidence="2 3" key="1">
    <citation type="submission" date="2023-12" db="EMBL/GenBank/DDBJ databases">
        <title>A high-quality genome assembly for Dillenia turbinata (Dilleniales).</title>
        <authorList>
            <person name="Chanderbali A."/>
        </authorList>
    </citation>
    <scope>NUCLEOTIDE SEQUENCE [LARGE SCALE GENOMIC DNA]</scope>
    <source>
        <strain evidence="2">LSX21</strain>
        <tissue evidence="2">Leaf</tissue>
    </source>
</reference>
<dbReference type="InterPro" id="IPR013083">
    <property type="entry name" value="Znf_RING/FYVE/PHD"/>
</dbReference>
<dbReference type="EMBL" id="JBAMMX010000008">
    <property type="protein sequence ID" value="KAK6934922.1"/>
    <property type="molecule type" value="Genomic_DNA"/>
</dbReference>
<name>A0AAN8ZEL5_9MAGN</name>
<protein>
    <submittedName>
        <fullName evidence="2">Uncharacterized protein</fullName>
    </submittedName>
</protein>
<keyword evidence="3" id="KW-1185">Reference proteome</keyword>
<dbReference type="InterPro" id="IPR012866">
    <property type="entry name" value="DUF1644"/>
</dbReference>
<sequence length="282" mass="32277">MEDVLLNTNWEDVRCPICLEFPHNSVLLQCSSYEKGCRPFVCDTGHLQSNCLERFKSSFGMSVGSKSPSTSEITRVVNPLSTKSEDSCKPTCPLCRGDVTGWVIVDDARIHLDKKHRCCEEERCAFKGTFMELQKHAQIEHPHACPSKVDPARQLDWENFQQSSEIIDVLSTIHSEVPRGVVLGDYMMILEMNLRTSLEMRGIGGHRVFDNFRASRNRRRSRVGDARRGSRRSSSDEGSVTSVDFEYRVYETDEEYVGANGPARFASIRRSSRRRRSRFNYH</sequence>
<accession>A0AAN8ZEL5</accession>
<dbReference type="PANTHER" id="PTHR31197:SF4">
    <property type="entry name" value="OS02G0150900 PROTEIN"/>
    <property type="match status" value="1"/>
</dbReference>
<dbReference type="Proteomes" id="UP001370490">
    <property type="component" value="Unassembled WGS sequence"/>
</dbReference>